<dbReference type="EMBL" id="SJPZ01000002">
    <property type="protein sequence ID" value="TWU62128.1"/>
    <property type="molecule type" value="Genomic_DNA"/>
</dbReference>
<protein>
    <submittedName>
        <fullName evidence="2">Uncharacterized protein</fullName>
    </submittedName>
</protein>
<keyword evidence="1" id="KW-0175">Coiled coil</keyword>
<accession>A0A5C6FNA5</accession>
<proteinExistence type="predicted"/>
<evidence type="ECO:0000313" key="2">
    <source>
        <dbReference type="EMBL" id="TWU62128.1"/>
    </source>
</evidence>
<feature type="coiled-coil region" evidence="1">
    <location>
        <begin position="16"/>
        <end position="43"/>
    </location>
</feature>
<name>A0A5C6FNA5_9PLAN</name>
<dbReference type="Proteomes" id="UP000316476">
    <property type="component" value="Unassembled WGS sequence"/>
</dbReference>
<sequence>MTDIKKISTHSIRRLIADTEKTLVELESELARRESQAQQIQIDHLEEHMRGAELSLNTIKEFLAALLAEYRSKD</sequence>
<evidence type="ECO:0000256" key="1">
    <source>
        <dbReference type="SAM" id="Coils"/>
    </source>
</evidence>
<dbReference type="RefSeq" id="WP_146414858.1">
    <property type="nucleotide sequence ID" value="NZ_SJPZ01000002.1"/>
</dbReference>
<reference evidence="2 3" key="1">
    <citation type="submission" date="2019-02" db="EMBL/GenBank/DDBJ databases">
        <title>Deep-cultivation of Planctomycetes and their phenomic and genomic characterization uncovers novel biology.</title>
        <authorList>
            <person name="Wiegand S."/>
            <person name="Jogler M."/>
            <person name="Boedeker C."/>
            <person name="Pinto D."/>
            <person name="Vollmers J."/>
            <person name="Rivas-Marin E."/>
            <person name="Kohn T."/>
            <person name="Peeters S.H."/>
            <person name="Heuer A."/>
            <person name="Rast P."/>
            <person name="Oberbeckmann S."/>
            <person name="Bunk B."/>
            <person name="Jeske O."/>
            <person name="Meyerdierks A."/>
            <person name="Storesund J.E."/>
            <person name="Kallscheuer N."/>
            <person name="Luecker S."/>
            <person name="Lage O.M."/>
            <person name="Pohl T."/>
            <person name="Merkel B.J."/>
            <person name="Hornburger P."/>
            <person name="Mueller R.-W."/>
            <person name="Bruemmer F."/>
            <person name="Labrenz M."/>
            <person name="Spormann A.M."/>
            <person name="Op Den Camp H."/>
            <person name="Overmann J."/>
            <person name="Amann R."/>
            <person name="Jetten M.S.M."/>
            <person name="Mascher T."/>
            <person name="Medema M.H."/>
            <person name="Devos D.P."/>
            <person name="Kaster A.-K."/>
            <person name="Ovreas L."/>
            <person name="Rohde M."/>
            <person name="Galperin M.Y."/>
            <person name="Jogler C."/>
        </authorList>
    </citation>
    <scope>NUCLEOTIDE SEQUENCE [LARGE SCALE GENOMIC DNA]</scope>
    <source>
        <strain evidence="2 3">V7</strain>
    </source>
</reference>
<dbReference type="OrthoDB" id="286961at2"/>
<dbReference type="AlphaFoldDB" id="A0A5C6FNA5"/>
<gene>
    <name evidence="2" type="ORF">V7x_38570</name>
</gene>
<organism evidence="2 3">
    <name type="scientific">Crateriforma conspicua</name>
    <dbReference type="NCBI Taxonomy" id="2527996"/>
    <lineage>
        <taxon>Bacteria</taxon>
        <taxon>Pseudomonadati</taxon>
        <taxon>Planctomycetota</taxon>
        <taxon>Planctomycetia</taxon>
        <taxon>Planctomycetales</taxon>
        <taxon>Planctomycetaceae</taxon>
        <taxon>Crateriforma</taxon>
    </lineage>
</organism>
<evidence type="ECO:0000313" key="3">
    <source>
        <dbReference type="Proteomes" id="UP000316476"/>
    </source>
</evidence>
<comment type="caution">
    <text evidence="2">The sequence shown here is derived from an EMBL/GenBank/DDBJ whole genome shotgun (WGS) entry which is preliminary data.</text>
</comment>